<gene>
    <name evidence="4" type="ORF">MCOR_43929</name>
</gene>
<reference evidence="4 5" key="1">
    <citation type="submission" date="2020-06" db="EMBL/GenBank/DDBJ databases">
        <authorList>
            <person name="Li R."/>
            <person name="Bekaert M."/>
        </authorList>
    </citation>
    <scope>NUCLEOTIDE SEQUENCE [LARGE SCALE GENOMIC DNA]</scope>
    <source>
        <strain evidence="5">wild</strain>
    </source>
</reference>
<dbReference type="Gene3D" id="3.80.10.10">
    <property type="entry name" value="Ribonuclease Inhibitor"/>
    <property type="match status" value="2"/>
</dbReference>
<dbReference type="CDD" id="cd22117">
    <property type="entry name" value="F-box_FBXL4"/>
    <property type="match status" value="1"/>
</dbReference>
<dbReference type="InterPro" id="IPR057207">
    <property type="entry name" value="FBXL15_LRR"/>
</dbReference>
<proteinExistence type="predicted"/>
<dbReference type="SMART" id="SM00367">
    <property type="entry name" value="LRR_CC"/>
    <property type="match status" value="6"/>
</dbReference>
<feature type="compositionally biased region" description="Basic and acidic residues" evidence="2">
    <location>
        <begin position="258"/>
        <end position="279"/>
    </location>
</feature>
<keyword evidence="5" id="KW-1185">Reference proteome</keyword>
<evidence type="ECO:0000256" key="1">
    <source>
        <dbReference type="ARBA" id="ARBA00022786"/>
    </source>
</evidence>
<dbReference type="InterPro" id="IPR032675">
    <property type="entry name" value="LRR_dom_sf"/>
</dbReference>
<dbReference type="GO" id="GO:0019005">
    <property type="term" value="C:SCF ubiquitin ligase complex"/>
    <property type="evidence" value="ECO:0007669"/>
    <property type="project" value="TreeGrafter"/>
</dbReference>
<sequence>MADKGDKSMPRDKTTETYKPDTSSNVSVSSSKAVLVSRFSKEVTDFSSQYGSETSISYTVSNLAGRSNIFPAYGDFTQAAVFRTYGPWWKNVTSSPRKFKRTPPNFISEDYVELSFDLDVFPCKIEVWETYNPGSVVRILACDTASGTDVDDGRVRWQVLWEGKPEKCPDKSRIFSPTLREPLFKTSLIRLELCSTLCHYYTELDCVCMYGTLNPCSDMQSILKQAPSFEVKDCSDADEIVSQTMKYINTLSVSSHQESLDENKDPGHLSRETTDVKQEEITPTKVTIDETFKEDPEMGNGYFDDLPDEVIQLILSYLDVPALCVASRTCMLMKKHCYDSLQYTELNLQPHWTQINNHTLDCLKSRCHHLQQLNLSWCGGNRGIMQSMTFGKFMEECGSELSCLYLANCKFVDSEVLRLLSEYCPKLADLDLQSCMGLDGIGLIHLTKLKGLKRLNLYRTHVDIHSLIAIIRTSPHLECLNLGSCSRINNFDEVAIELSKHCKKLKSLDLWRSRTITDVGLRALAYNCPDLEELDLGWCPELRSGSCCYLDLVDKCHKIKKLYLTANRTVCDDDLNAIASNCPDLEQLDILGTRQVSEESVLRVLQSCPRMIMFDVSFCFSIEHEVVNEWSRIFPNCSIKKSFQQ</sequence>
<dbReference type="SUPFAM" id="SSF81383">
    <property type="entry name" value="F-box domain"/>
    <property type="match status" value="1"/>
</dbReference>
<dbReference type="Pfam" id="PF25372">
    <property type="entry name" value="DUF7885"/>
    <property type="match status" value="1"/>
</dbReference>
<dbReference type="GO" id="GO:0031146">
    <property type="term" value="P:SCF-dependent proteasomal ubiquitin-dependent protein catabolic process"/>
    <property type="evidence" value="ECO:0007669"/>
    <property type="project" value="TreeGrafter"/>
</dbReference>
<evidence type="ECO:0000313" key="5">
    <source>
        <dbReference type="Proteomes" id="UP000507470"/>
    </source>
</evidence>
<dbReference type="PANTHER" id="PTHR13318:SF152">
    <property type="entry name" value="F-BOX_LRR-REPEAT PROTEIN 4"/>
    <property type="match status" value="1"/>
</dbReference>
<dbReference type="InterPro" id="IPR036047">
    <property type="entry name" value="F-box-like_dom_sf"/>
</dbReference>
<dbReference type="Pfam" id="PF12937">
    <property type="entry name" value="F-box-like"/>
    <property type="match status" value="1"/>
</dbReference>
<organism evidence="4 5">
    <name type="scientific">Mytilus coruscus</name>
    <name type="common">Sea mussel</name>
    <dbReference type="NCBI Taxonomy" id="42192"/>
    <lineage>
        <taxon>Eukaryota</taxon>
        <taxon>Metazoa</taxon>
        <taxon>Spiralia</taxon>
        <taxon>Lophotrochozoa</taxon>
        <taxon>Mollusca</taxon>
        <taxon>Bivalvia</taxon>
        <taxon>Autobranchia</taxon>
        <taxon>Pteriomorphia</taxon>
        <taxon>Mytilida</taxon>
        <taxon>Mytiloidea</taxon>
        <taxon>Mytilidae</taxon>
        <taxon>Mytilinae</taxon>
        <taxon>Mytilus</taxon>
    </lineage>
</organism>
<dbReference type="InterPro" id="IPR001810">
    <property type="entry name" value="F-box_dom"/>
</dbReference>
<dbReference type="PROSITE" id="PS50181">
    <property type="entry name" value="FBOX"/>
    <property type="match status" value="1"/>
</dbReference>
<evidence type="ECO:0000313" key="4">
    <source>
        <dbReference type="EMBL" id="CAC5410766.1"/>
    </source>
</evidence>
<feature type="region of interest" description="Disordered" evidence="2">
    <location>
        <begin position="1"/>
        <end position="26"/>
    </location>
</feature>
<dbReference type="OrthoDB" id="2153609at2759"/>
<feature type="compositionally biased region" description="Basic and acidic residues" evidence="2">
    <location>
        <begin position="1"/>
        <end position="19"/>
    </location>
</feature>
<protein>
    <submittedName>
        <fullName evidence="4">FBXL4</fullName>
    </submittedName>
</protein>
<dbReference type="AlphaFoldDB" id="A0A6J8DRU9"/>
<dbReference type="InterPro" id="IPR006553">
    <property type="entry name" value="Leu-rich_rpt_Cys-con_subtyp"/>
</dbReference>
<evidence type="ECO:0000259" key="3">
    <source>
        <dbReference type="PROSITE" id="PS50181"/>
    </source>
</evidence>
<feature type="region of interest" description="Disordered" evidence="2">
    <location>
        <begin position="257"/>
        <end position="279"/>
    </location>
</feature>
<keyword evidence="1" id="KW-0833">Ubl conjugation pathway</keyword>
<dbReference type="FunFam" id="3.80.10.10:FF:000152">
    <property type="entry name" value="F-box/LRR-repeat protein 4 isoform X1"/>
    <property type="match status" value="1"/>
</dbReference>
<feature type="domain" description="F-box" evidence="3">
    <location>
        <begin position="300"/>
        <end position="346"/>
    </location>
</feature>
<accession>A0A6J8DRU9</accession>
<dbReference type="Proteomes" id="UP000507470">
    <property type="component" value="Unassembled WGS sequence"/>
</dbReference>
<dbReference type="EMBL" id="CACVKT020007797">
    <property type="protein sequence ID" value="CAC5410766.1"/>
    <property type="molecule type" value="Genomic_DNA"/>
</dbReference>
<evidence type="ECO:0000256" key="2">
    <source>
        <dbReference type="SAM" id="MobiDB-lite"/>
    </source>
</evidence>
<dbReference type="PANTHER" id="PTHR13318">
    <property type="entry name" value="PARTNER OF PAIRED, ISOFORM B-RELATED"/>
    <property type="match status" value="1"/>
</dbReference>
<dbReference type="SUPFAM" id="SSF52047">
    <property type="entry name" value="RNI-like"/>
    <property type="match status" value="1"/>
</dbReference>
<name>A0A6J8DRU9_MYTCO</name>